<gene>
    <name evidence="1" type="ORF">JG687_00017756</name>
</gene>
<reference evidence="1" key="1">
    <citation type="submission" date="2021-01" db="EMBL/GenBank/DDBJ databases">
        <title>Phytophthora aleatoria, a newly-described species from Pinus radiata is distinct from Phytophthora cactorum isolates based on comparative genomics.</title>
        <authorList>
            <person name="Mcdougal R."/>
            <person name="Panda P."/>
            <person name="Williams N."/>
            <person name="Studholme D.J."/>
        </authorList>
    </citation>
    <scope>NUCLEOTIDE SEQUENCE</scope>
    <source>
        <strain evidence="1">NZFS 3830</strain>
    </source>
</reference>
<proteinExistence type="predicted"/>
<evidence type="ECO:0000313" key="1">
    <source>
        <dbReference type="EMBL" id="KAG6944621.1"/>
    </source>
</evidence>
<organism evidence="1 2">
    <name type="scientific">Phytophthora cactorum</name>
    <dbReference type="NCBI Taxonomy" id="29920"/>
    <lineage>
        <taxon>Eukaryota</taxon>
        <taxon>Sar</taxon>
        <taxon>Stramenopiles</taxon>
        <taxon>Oomycota</taxon>
        <taxon>Peronosporomycetes</taxon>
        <taxon>Peronosporales</taxon>
        <taxon>Peronosporaceae</taxon>
        <taxon>Phytophthora</taxon>
    </lineage>
</organism>
<dbReference type="Proteomes" id="UP000688947">
    <property type="component" value="Unassembled WGS sequence"/>
</dbReference>
<name>A0A8T1TQK9_9STRA</name>
<dbReference type="OrthoDB" id="142978at2759"/>
<comment type="caution">
    <text evidence="1">The sequence shown here is derived from an EMBL/GenBank/DDBJ whole genome shotgun (WGS) entry which is preliminary data.</text>
</comment>
<feature type="non-terminal residue" evidence="1">
    <location>
        <position position="1"/>
    </location>
</feature>
<evidence type="ECO:0000313" key="2">
    <source>
        <dbReference type="Proteomes" id="UP000688947"/>
    </source>
</evidence>
<sequence length="130" mass="14840">QKKTSEVVDKINQNLPFTDNSSCLLHFETLPDLVERLRTQYRETDKGTLDDETTDNIETEESSAADYNLDQMMNYDVKNIDLESKTPAPDSDNSADITPVGWPQHLQYLTRCINDEEISFIDTGSFDPCE</sequence>
<accession>A0A8T1TQK9</accession>
<feature type="non-terminal residue" evidence="1">
    <location>
        <position position="130"/>
    </location>
</feature>
<dbReference type="EMBL" id="JAENGZ010002171">
    <property type="protein sequence ID" value="KAG6944621.1"/>
    <property type="molecule type" value="Genomic_DNA"/>
</dbReference>
<protein>
    <submittedName>
        <fullName evidence="1">Uncharacterized protein</fullName>
    </submittedName>
</protein>
<dbReference type="AlphaFoldDB" id="A0A8T1TQK9"/>